<proteinExistence type="predicted"/>
<dbReference type="GO" id="GO:0007076">
    <property type="term" value="P:mitotic chromosome condensation"/>
    <property type="evidence" value="ECO:0007669"/>
    <property type="project" value="InterPro"/>
</dbReference>
<reference evidence="1 2" key="1">
    <citation type="journal article" date="2015" name="Genome Biol. Evol.">
        <title>Comparative Genomics of a Bacterivorous Green Alga Reveals Evolutionary Causalities and Consequences of Phago-Mixotrophic Mode of Nutrition.</title>
        <authorList>
            <person name="Burns J.A."/>
            <person name="Paasch A."/>
            <person name="Narechania A."/>
            <person name="Kim E."/>
        </authorList>
    </citation>
    <scope>NUCLEOTIDE SEQUENCE [LARGE SCALE GENOMIC DNA]</scope>
    <source>
        <strain evidence="1 2">PLY_AMNH</strain>
    </source>
</reference>
<dbReference type="GO" id="GO:0000793">
    <property type="term" value="C:condensed chromosome"/>
    <property type="evidence" value="ECO:0007669"/>
    <property type="project" value="TreeGrafter"/>
</dbReference>
<gene>
    <name evidence="1" type="ORF">CYMTET_43668</name>
</gene>
<name>A0AAE0C307_9CHLO</name>
<evidence type="ECO:0000313" key="2">
    <source>
        <dbReference type="Proteomes" id="UP001190700"/>
    </source>
</evidence>
<dbReference type="Gene3D" id="1.25.10.10">
    <property type="entry name" value="Leucine-rich Repeat Variant"/>
    <property type="match status" value="1"/>
</dbReference>
<dbReference type="InterPro" id="IPR016024">
    <property type="entry name" value="ARM-type_fold"/>
</dbReference>
<evidence type="ECO:0000313" key="1">
    <source>
        <dbReference type="EMBL" id="KAK3246813.1"/>
    </source>
</evidence>
<organism evidence="1 2">
    <name type="scientific">Cymbomonas tetramitiformis</name>
    <dbReference type="NCBI Taxonomy" id="36881"/>
    <lineage>
        <taxon>Eukaryota</taxon>
        <taxon>Viridiplantae</taxon>
        <taxon>Chlorophyta</taxon>
        <taxon>Pyramimonadophyceae</taxon>
        <taxon>Pyramimonadales</taxon>
        <taxon>Pyramimonadaceae</taxon>
        <taxon>Cymbomonas</taxon>
    </lineage>
</organism>
<dbReference type="AlphaFoldDB" id="A0AAE0C307"/>
<keyword evidence="2" id="KW-1185">Reference proteome</keyword>
<dbReference type="GO" id="GO:0000796">
    <property type="term" value="C:condensin complex"/>
    <property type="evidence" value="ECO:0007669"/>
    <property type="project" value="InterPro"/>
</dbReference>
<protein>
    <recommendedName>
        <fullName evidence="3">Condensin complex subunit 3</fullName>
    </recommendedName>
</protein>
<dbReference type="InterPro" id="IPR011989">
    <property type="entry name" value="ARM-like"/>
</dbReference>
<comment type="caution">
    <text evidence="1">The sequence shown here is derived from an EMBL/GenBank/DDBJ whole genome shotgun (WGS) entry which is preliminary data.</text>
</comment>
<dbReference type="PANTHER" id="PTHR14418:SF5">
    <property type="entry name" value="CONDENSIN COMPLEX SUBUNIT 3"/>
    <property type="match status" value="1"/>
</dbReference>
<sequence>MSTLSVAQVFNECQASVTLHKKCAHLLSKRRQETPDVFFNDFCACLKHVLLVQKGDADAERVVKFVTTFATARESGNEDICDEFLENTLSFLLDYVTATDKTVRYRVCQIIAGILNDAGETEISDDLLERIQLDMTKRVRDKFPPVRVHAIRSLARLQDSGEEGDFREDPVTALLEQVLLTERSKDVRKAALGSIGTSDFTLEMVVERTKDINEEVRRIAFMVLREKLSIKHLSMQQRATVLQRGLLDRDLKVQKECRSLLFHWLQESNDDPVVLLRALDVETHEAVAERVLQELFTEGGIKPVHVALTQASQGLRNDKVGVPTESGVALLDTETVLFWRVLCEYLHRAAQERGTDAATACGTTAVVAAASAGDLLEALEAALPATVATLFDLVAAYAAAGSERHFAARQLLRLTRCLELADTTGRQAAMQLLHRLLGEPPVEGSFGLGGDESWERALVDAASLVYDAPSTLHRALLESALAMALPQAAVEGEGSTAISGEVAEGGPEDEARVARWMQSLLLVVLALEGAASEQGLRGAARGSSMEDESALLLERVMSEVVLPAVQNSAAPLRREGLR</sequence>
<evidence type="ECO:0008006" key="3">
    <source>
        <dbReference type="Google" id="ProtNLM"/>
    </source>
</evidence>
<accession>A0AAE0C307</accession>
<dbReference type="Proteomes" id="UP001190700">
    <property type="component" value="Unassembled WGS sequence"/>
</dbReference>
<dbReference type="EMBL" id="LGRX02029457">
    <property type="protein sequence ID" value="KAK3246813.1"/>
    <property type="molecule type" value="Genomic_DNA"/>
</dbReference>
<dbReference type="SUPFAM" id="SSF48371">
    <property type="entry name" value="ARM repeat"/>
    <property type="match status" value="1"/>
</dbReference>
<dbReference type="InterPro" id="IPR027165">
    <property type="entry name" value="CND3"/>
</dbReference>
<dbReference type="PANTHER" id="PTHR14418">
    <property type="entry name" value="CONDENSIN COMPLEX SUBUNIT 3-RELATED"/>
    <property type="match status" value="1"/>
</dbReference>